<feature type="signal peptide" evidence="1">
    <location>
        <begin position="1"/>
        <end position="16"/>
    </location>
</feature>
<evidence type="ECO:0000313" key="2">
    <source>
        <dbReference type="EMBL" id="OCT88211.1"/>
    </source>
</evidence>
<dbReference type="AlphaFoldDB" id="A0A974DC26"/>
<accession>A0A974DC26</accession>
<reference evidence="3" key="1">
    <citation type="journal article" date="2016" name="Nature">
        <title>Genome evolution in the allotetraploid frog Xenopus laevis.</title>
        <authorList>
            <person name="Session A.M."/>
            <person name="Uno Y."/>
            <person name="Kwon T."/>
            <person name="Chapman J.A."/>
            <person name="Toyoda A."/>
            <person name="Takahashi S."/>
            <person name="Fukui A."/>
            <person name="Hikosaka A."/>
            <person name="Suzuki A."/>
            <person name="Kondo M."/>
            <person name="van Heeringen S.J."/>
            <person name="Quigley I."/>
            <person name="Heinz S."/>
            <person name="Ogino H."/>
            <person name="Ochi H."/>
            <person name="Hellsten U."/>
            <person name="Lyons J.B."/>
            <person name="Simakov O."/>
            <person name="Putnam N."/>
            <person name="Stites J."/>
            <person name="Kuroki Y."/>
            <person name="Tanaka T."/>
            <person name="Michiue T."/>
            <person name="Watanabe M."/>
            <person name="Bogdanovic O."/>
            <person name="Lister R."/>
            <person name="Georgiou G."/>
            <person name="Paranjpe S.S."/>
            <person name="van Kruijsbergen I."/>
            <person name="Shu S."/>
            <person name="Carlson J."/>
            <person name="Kinoshita T."/>
            <person name="Ohta Y."/>
            <person name="Mawaribuchi S."/>
            <person name="Jenkins J."/>
            <person name="Grimwood J."/>
            <person name="Schmutz J."/>
            <person name="Mitros T."/>
            <person name="Mozaffari S.V."/>
            <person name="Suzuki Y."/>
            <person name="Haramoto Y."/>
            <person name="Yamamoto T.S."/>
            <person name="Takagi C."/>
            <person name="Heald R."/>
            <person name="Miller K."/>
            <person name="Haudenschild C."/>
            <person name="Kitzman J."/>
            <person name="Nakayama T."/>
            <person name="Izutsu Y."/>
            <person name="Robert J."/>
            <person name="Fortriede J."/>
            <person name="Burns K."/>
            <person name="Lotay V."/>
            <person name="Karimi K."/>
            <person name="Yasuoka Y."/>
            <person name="Dichmann D.S."/>
            <person name="Flajnik M.F."/>
            <person name="Houston D.W."/>
            <person name="Shendure J."/>
            <person name="DuPasquier L."/>
            <person name="Vize P.D."/>
            <person name="Zorn A.M."/>
            <person name="Ito M."/>
            <person name="Marcotte E.M."/>
            <person name="Wallingford J.B."/>
            <person name="Ito Y."/>
            <person name="Asashima M."/>
            <person name="Ueno N."/>
            <person name="Matsuda Y."/>
            <person name="Veenstra G.J."/>
            <person name="Fujiyama A."/>
            <person name="Harland R.M."/>
            <person name="Taira M."/>
            <person name="Rokhsar D.S."/>
        </authorList>
    </citation>
    <scope>NUCLEOTIDE SEQUENCE [LARGE SCALE GENOMIC DNA]</scope>
    <source>
        <strain evidence="3">J</strain>
    </source>
</reference>
<evidence type="ECO:0000256" key="1">
    <source>
        <dbReference type="SAM" id="SignalP"/>
    </source>
</evidence>
<keyword evidence="1" id="KW-0732">Signal</keyword>
<evidence type="ECO:0000313" key="3">
    <source>
        <dbReference type="Proteomes" id="UP000694892"/>
    </source>
</evidence>
<protein>
    <submittedName>
        <fullName evidence="2">Uncharacterized protein</fullName>
    </submittedName>
</protein>
<dbReference type="Proteomes" id="UP000694892">
    <property type="component" value="Chromosome 3L"/>
</dbReference>
<dbReference type="EMBL" id="CM004470">
    <property type="protein sequence ID" value="OCT88211.1"/>
    <property type="molecule type" value="Genomic_DNA"/>
</dbReference>
<sequence>MAFTLPFCLGCQSSLSWVWQWCLQSNNASLEDVADLSQNLPPTATVTKSSPNCHCGYMATSDCNCDYSLLQQYFKTHIYHENTFPGETLPVTIEP</sequence>
<feature type="chain" id="PRO_5038122986" evidence="1">
    <location>
        <begin position="17"/>
        <end position="95"/>
    </location>
</feature>
<gene>
    <name evidence="2" type="ORF">XELAEV_18016838mg</name>
</gene>
<name>A0A974DC26_XENLA</name>
<organism evidence="2 3">
    <name type="scientific">Xenopus laevis</name>
    <name type="common">African clawed frog</name>
    <dbReference type="NCBI Taxonomy" id="8355"/>
    <lineage>
        <taxon>Eukaryota</taxon>
        <taxon>Metazoa</taxon>
        <taxon>Chordata</taxon>
        <taxon>Craniata</taxon>
        <taxon>Vertebrata</taxon>
        <taxon>Euteleostomi</taxon>
        <taxon>Amphibia</taxon>
        <taxon>Batrachia</taxon>
        <taxon>Anura</taxon>
        <taxon>Pipoidea</taxon>
        <taxon>Pipidae</taxon>
        <taxon>Xenopodinae</taxon>
        <taxon>Xenopus</taxon>
        <taxon>Xenopus</taxon>
    </lineage>
</organism>
<proteinExistence type="predicted"/>